<dbReference type="Proteomes" id="UP000038010">
    <property type="component" value="Unassembled WGS sequence"/>
</dbReference>
<feature type="domain" description="Clr5" evidence="2">
    <location>
        <begin position="43"/>
        <end position="95"/>
    </location>
</feature>
<keyword evidence="4" id="KW-1185">Reference proteome</keyword>
<comment type="caution">
    <text evidence="3">The sequence shown here is derived from an EMBL/GenBank/DDBJ whole genome shotgun (WGS) entry which is preliminary data.</text>
</comment>
<protein>
    <recommendedName>
        <fullName evidence="2">Clr5 domain-containing protein</fullName>
    </recommendedName>
</protein>
<dbReference type="AlphaFoldDB" id="A0A0N0NJG7"/>
<dbReference type="VEuPathDB" id="FungiDB:AB675_6025"/>
<sequence length="509" mass="58569">MINVVPYDNLFAAQTVRNESALLLATLVRSPAGHLRPSFETDPARWELMRPVLERMYVQEGRELSYIIARLHEEYGFTGTVQQYKKRFRKWGFRKYSTQDDIREVLSQDNGSATLSSGYVIAKSGRRINIRSARRHAKRRISSSHEVQQPRSQSDVQRSPPAEALEIMSQYITTMSSDQEFEIVLRSIRGYMEGNITSGLWRSDCPGSHLISGKVLTGHETWDLGNSIFDMGTAFVHQHVDAAFALASRICHNMKAFLLAETPSLVRDLTRLAAVLVHANIDLAHRVLSYVSQLTALVLHNDDHPLRRLTRYLMTTCNASASIVTTDRVYDLVYDEYCRLLGQSHYEALRMARQVRRYDTPDSIWKVEQLLTVLDTEQGQGNEVSFQCVATLYWAAMNINDFVQACFWAEQAESRADAASVVFRAQWRYWASRYRHSICYATEDYHKAELELVHHMLPRAAQILSEDSLFQEKFKVIDVLQKQGKYEQAAALTREMKRTSRRIREEVKV</sequence>
<reference evidence="3 4" key="1">
    <citation type="submission" date="2015-06" db="EMBL/GenBank/DDBJ databases">
        <title>Draft genome of the ant-associated black yeast Phialophora attae CBS 131958.</title>
        <authorList>
            <person name="Moreno L.F."/>
            <person name="Stielow B.J."/>
            <person name="de Hoog S."/>
            <person name="Vicente V.A."/>
            <person name="Weiss V.A."/>
            <person name="de Vries M."/>
            <person name="Cruz L.M."/>
            <person name="Souza E.M."/>
        </authorList>
    </citation>
    <scope>NUCLEOTIDE SEQUENCE [LARGE SCALE GENOMIC DNA]</scope>
    <source>
        <strain evidence="3 4">CBS 131958</strain>
    </source>
</reference>
<dbReference type="RefSeq" id="XP_017996924.1">
    <property type="nucleotide sequence ID" value="XM_018146286.1"/>
</dbReference>
<dbReference type="PANTHER" id="PTHR38788">
    <property type="entry name" value="CLR5 DOMAIN-CONTAINING PROTEIN"/>
    <property type="match status" value="1"/>
</dbReference>
<dbReference type="InterPro" id="IPR025676">
    <property type="entry name" value="Clr5_dom"/>
</dbReference>
<organism evidence="3 4">
    <name type="scientific">Cyphellophora attinorum</name>
    <dbReference type="NCBI Taxonomy" id="1664694"/>
    <lineage>
        <taxon>Eukaryota</taxon>
        <taxon>Fungi</taxon>
        <taxon>Dikarya</taxon>
        <taxon>Ascomycota</taxon>
        <taxon>Pezizomycotina</taxon>
        <taxon>Eurotiomycetes</taxon>
        <taxon>Chaetothyriomycetidae</taxon>
        <taxon>Chaetothyriales</taxon>
        <taxon>Cyphellophoraceae</taxon>
        <taxon>Cyphellophora</taxon>
    </lineage>
</organism>
<dbReference type="GeneID" id="28738166"/>
<accession>A0A0N0NJG7</accession>
<dbReference type="Pfam" id="PF14420">
    <property type="entry name" value="Clr5"/>
    <property type="match status" value="1"/>
</dbReference>
<feature type="region of interest" description="Disordered" evidence="1">
    <location>
        <begin position="139"/>
        <end position="160"/>
    </location>
</feature>
<dbReference type="STRING" id="1664694.A0A0N0NJG7"/>
<proteinExistence type="predicted"/>
<evidence type="ECO:0000313" key="4">
    <source>
        <dbReference type="Proteomes" id="UP000038010"/>
    </source>
</evidence>
<dbReference type="OrthoDB" id="539213at2759"/>
<gene>
    <name evidence="3" type="ORF">AB675_6025</name>
</gene>
<dbReference type="EMBL" id="LFJN01000027">
    <property type="protein sequence ID" value="KPI36961.1"/>
    <property type="molecule type" value="Genomic_DNA"/>
</dbReference>
<evidence type="ECO:0000313" key="3">
    <source>
        <dbReference type="EMBL" id="KPI36961.1"/>
    </source>
</evidence>
<dbReference type="PANTHER" id="PTHR38788:SF3">
    <property type="entry name" value="CLR5 DOMAIN-CONTAINING PROTEIN"/>
    <property type="match status" value="1"/>
</dbReference>
<evidence type="ECO:0000259" key="2">
    <source>
        <dbReference type="Pfam" id="PF14420"/>
    </source>
</evidence>
<evidence type="ECO:0000256" key="1">
    <source>
        <dbReference type="SAM" id="MobiDB-lite"/>
    </source>
</evidence>
<feature type="compositionally biased region" description="Polar residues" evidence="1">
    <location>
        <begin position="144"/>
        <end position="157"/>
    </location>
</feature>
<name>A0A0N0NJG7_9EURO</name>